<dbReference type="EMBL" id="CM046398">
    <property type="protein sequence ID" value="KAI8530835.1"/>
    <property type="molecule type" value="Genomic_DNA"/>
</dbReference>
<sequence>MLEQSEARKTWNLLSGDVLKLYVDEASNINGAGVGVVIITPCGVLLENAITINFPATNNEAEYEALLAKLRVTAHLQVEDLHVFCDSQLITTKLWEITRLGTLECWSVWNPS</sequence>
<comment type="caution">
    <text evidence="1">The sequence shown here is derived from an EMBL/GenBank/DDBJ whole genome shotgun (WGS) entry which is preliminary data.</text>
</comment>
<organism evidence="1 2">
    <name type="scientific">Rhododendron molle</name>
    <name type="common">Chinese azalea</name>
    <name type="synonym">Azalea mollis</name>
    <dbReference type="NCBI Taxonomy" id="49168"/>
    <lineage>
        <taxon>Eukaryota</taxon>
        <taxon>Viridiplantae</taxon>
        <taxon>Streptophyta</taxon>
        <taxon>Embryophyta</taxon>
        <taxon>Tracheophyta</taxon>
        <taxon>Spermatophyta</taxon>
        <taxon>Magnoliopsida</taxon>
        <taxon>eudicotyledons</taxon>
        <taxon>Gunneridae</taxon>
        <taxon>Pentapetalae</taxon>
        <taxon>asterids</taxon>
        <taxon>Ericales</taxon>
        <taxon>Ericaceae</taxon>
        <taxon>Ericoideae</taxon>
        <taxon>Rhodoreae</taxon>
        <taxon>Rhododendron</taxon>
    </lineage>
</organism>
<protein>
    <submittedName>
        <fullName evidence="1">Uncharacterized protein</fullName>
    </submittedName>
</protein>
<name>A0ACC0LQC0_RHOML</name>
<evidence type="ECO:0000313" key="1">
    <source>
        <dbReference type="EMBL" id="KAI8530835.1"/>
    </source>
</evidence>
<dbReference type="Proteomes" id="UP001062846">
    <property type="component" value="Chromosome 11"/>
</dbReference>
<evidence type="ECO:0000313" key="2">
    <source>
        <dbReference type="Proteomes" id="UP001062846"/>
    </source>
</evidence>
<gene>
    <name evidence="1" type="ORF">RHMOL_Rhmol11G0089800</name>
</gene>
<keyword evidence="2" id="KW-1185">Reference proteome</keyword>
<proteinExistence type="predicted"/>
<reference evidence="1" key="1">
    <citation type="submission" date="2022-02" db="EMBL/GenBank/DDBJ databases">
        <title>Plant Genome Project.</title>
        <authorList>
            <person name="Zhang R.-G."/>
        </authorList>
    </citation>
    <scope>NUCLEOTIDE SEQUENCE</scope>
    <source>
        <strain evidence="1">AT1</strain>
    </source>
</reference>
<accession>A0ACC0LQC0</accession>